<sequence length="338" mass="37882">MTKIHLNFAYVLATAKERERLARRYDRLNRTEQYLEKAATSLHKVGNRRLTGVRVRRHFVHRPDPPTVEVSDRALPPPDQRPPATRLLKSGLALRFYLIALCAAQMRTRRGQPGNELPLLPEAGGVGWVDLVAVPAEPEMSGRYAASRASKKQRQIQSALKTLSSPGVQLVHLPNRNKRYKTYEGFRLLDEGGVRALGDPVPYVIPPKDAKTFALPTGLFSNGWIHLLEDAELAFLMMLAEATAPDRQGEWVKITSEERLLHYGIGRDAYAAHKTLSAFGLVKVHADEGRHGDGKVMDYNKGAQPQLHALKLEPDGFEEPAFDVMKDYLEPFKNRPAS</sequence>
<evidence type="ECO:0000313" key="2">
    <source>
        <dbReference type="EMBL" id="MBO2459857.1"/>
    </source>
</evidence>
<gene>
    <name evidence="2" type="ORF">J4709_19945</name>
</gene>
<dbReference type="Proteomes" id="UP000680206">
    <property type="component" value="Unassembled WGS sequence"/>
</dbReference>
<organism evidence="2 3">
    <name type="scientific">Actinomadura violacea</name>
    <dbReference type="NCBI Taxonomy" id="2819934"/>
    <lineage>
        <taxon>Bacteria</taxon>
        <taxon>Bacillati</taxon>
        <taxon>Actinomycetota</taxon>
        <taxon>Actinomycetes</taxon>
        <taxon>Streptosporangiales</taxon>
        <taxon>Thermomonosporaceae</taxon>
        <taxon>Actinomadura</taxon>
    </lineage>
</organism>
<evidence type="ECO:0000313" key="3">
    <source>
        <dbReference type="Proteomes" id="UP000680206"/>
    </source>
</evidence>
<reference evidence="2 3" key="1">
    <citation type="submission" date="2021-03" db="EMBL/GenBank/DDBJ databases">
        <title>Actinomadura violae sp. nov., isolated from lichen in Thailand.</title>
        <authorList>
            <person name="Kanchanasin P."/>
            <person name="Saeng-In P."/>
            <person name="Phongsopitanun W."/>
            <person name="Yuki M."/>
            <person name="Kudo T."/>
            <person name="Ohkuma M."/>
            <person name="Tanasupawat S."/>
        </authorList>
    </citation>
    <scope>NUCLEOTIDE SEQUENCE [LARGE SCALE GENOMIC DNA]</scope>
    <source>
        <strain evidence="2 3">LCR2-06</strain>
    </source>
</reference>
<dbReference type="EMBL" id="JAGEPF010000012">
    <property type="protein sequence ID" value="MBO2459857.1"/>
    <property type="molecule type" value="Genomic_DNA"/>
</dbReference>
<dbReference type="RefSeq" id="WP_208242893.1">
    <property type="nucleotide sequence ID" value="NZ_JAGEPF010000012.1"/>
</dbReference>
<proteinExistence type="predicted"/>
<evidence type="ECO:0000256" key="1">
    <source>
        <dbReference type="SAM" id="MobiDB-lite"/>
    </source>
</evidence>
<keyword evidence="3" id="KW-1185">Reference proteome</keyword>
<name>A0ABS3RT61_9ACTN</name>
<protein>
    <submittedName>
        <fullName evidence="2">Uncharacterized protein</fullName>
    </submittedName>
</protein>
<comment type="caution">
    <text evidence="2">The sequence shown here is derived from an EMBL/GenBank/DDBJ whole genome shotgun (WGS) entry which is preliminary data.</text>
</comment>
<accession>A0ABS3RT61</accession>
<feature type="region of interest" description="Disordered" evidence="1">
    <location>
        <begin position="62"/>
        <end position="83"/>
    </location>
</feature>